<dbReference type="Pfam" id="PF00196">
    <property type="entry name" value="GerE"/>
    <property type="match status" value="1"/>
</dbReference>
<dbReference type="InterPro" id="IPR050595">
    <property type="entry name" value="Bact_response_regulator"/>
</dbReference>
<dbReference type="Gene3D" id="3.40.50.2300">
    <property type="match status" value="1"/>
</dbReference>
<dbReference type="GO" id="GO:0006355">
    <property type="term" value="P:regulation of DNA-templated transcription"/>
    <property type="evidence" value="ECO:0007669"/>
    <property type="project" value="InterPro"/>
</dbReference>
<dbReference type="SUPFAM" id="SSF46894">
    <property type="entry name" value="C-terminal effector domain of the bipartite response regulators"/>
    <property type="match status" value="1"/>
</dbReference>
<dbReference type="GeneID" id="33355800"/>
<feature type="domain" description="HTH luxR-type" evidence="4">
    <location>
        <begin position="142"/>
        <end position="205"/>
    </location>
</feature>
<evidence type="ECO:0000313" key="6">
    <source>
        <dbReference type="EMBL" id="ARW62576.1"/>
    </source>
</evidence>
<keyword evidence="2" id="KW-0238">DNA-binding</keyword>
<evidence type="ECO:0008006" key="7">
    <source>
        <dbReference type="Google" id="ProtNLM"/>
    </source>
</evidence>
<sequence length="205" mass="23621">MKKILLVDDDIKMCDVLSEYLVTRNFSVHCAYSIRSALSIIKKQNPDLVISDIMMNDLTGYDFIKLLNLSDYFMNIPVVFLTAKGMTNDRIKGYNLGCYAYLTKPFDPEELVAILNSILNHLEMPFTSNLLSVGKNLSKHYENSKNLNLTKREKSILNLLSKGYMNKEIALSLNTGQRNVEKYVTRLLNKANVRNRIELIDYFFN</sequence>
<feature type="modified residue" description="4-aspartylphosphate" evidence="3">
    <location>
        <position position="52"/>
    </location>
</feature>
<evidence type="ECO:0000259" key="4">
    <source>
        <dbReference type="PROSITE" id="PS50043"/>
    </source>
</evidence>
<dbReference type="Pfam" id="PF00072">
    <property type="entry name" value="Response_reg"/>
    <property type="match status" value="1"/>
</dbReference>
<dbReference type="PROSITE" id="PS50110">
    <property type="entry name" value="RESPONSE_REGULATORY"/>
    <property type="match status" value="1"/>
</dbReference>
<keyword evidence="1 3" id="KW-0597">Phosphoprotein</keyword>
<dbReference type="PANTHER" id="PTHR44591:SF3">
    <property type="entry name" value="RESPONSE REGULATORY DOMAIN-CONTAINING PROTEIN"/>
    <property type="match status" value="1"/>
</dbReference>
<dbReference type="InterPro" id="IPR001789">
    <property type="entry name" value="Sig_transdc_resp-reg_receiver"/>
</dbReference>
<dbReference type="SUPFAM" id="SSF52172">
    <property type="entry name" value="CheY-like"/>
    <property type="match status" value="1"/>
</dbReference>
<name>A0A1Z1M9C2_9FLOR</name>
<evidence type="ECO:0000256" key="1">
    <source>
        <dbReference type="ARBA" id="ARBA00022553"/>
    </source>
</evidence>
<proteinExistence type="predicted"/>
<dbReference type="SMART" id="SM00448">
    <property type="entry name" value="REC"/>
    <property type="match status" value="1"/>
</dbReference>
<evidence type="ECO:0000256" key="3">
    <source>
        <dbReference type="PROSITE-ProRule" id="PRU00169"/>
    </source>
</evidence>
<evidence type="ECO:0000256" key="2">
    <source>
        <dbReference type="ARBA" id="ARBA00023125"/>
    </source>
</evidence>
<dbReference type="GO" id="GO:0003677">
    <property type="term" value="F:DNA binding"/>
    <property type="evidence" value="ECO:0007669"/>
    <property type="project" value="UniProtKB-KW"/>
</dbReference>
<dbReference type="Gene3D" id="1.10.10.10">
    <property type="entry name" value="Winged helix-like DNA-binding domain superfamily/Winged helix DNA-binding domain"/>
    <property type="match status" value="1"/>
</dbReference>
<dbReference type="PROSITE" id="PS50043">
    <property type="entry name" value="HTH_LUXR_2"/>
    <property type="match status" value="1"/>
</dbReference>
<dbReference type="GO" id="GO:0000160">
    <property type="term" value="P:phosphorelay signal transduction system"/>
    <property type="evidence" value="ECO:0007669"/>
    <property type="project" value="InterPro"/>
</dbReference>
<keyword evidence="6" id="KW-0934">Plastid</keyword>
<geneLocation type="chloroplast" evidence="6"/>
<dbReference type="EMBL" id="MF101423">
    <property type="protein sequence ID" value="ARW62576.1"/>
    <property type="molecule type" value="Genomic_DNA"/>
</dbReference>
<organism evidence="6">
    <name type="scientific">Polysiphonia sertularioides</name>
    <dbReference type="NCBI Taxonomy" id="945028"/>
    <lineage>
        <taxon>Eukaryota</taxon>
        <taxon>Rhodophyta</taxon>
        <taxon>Florideophyceae</taxon>
        <taxon>Rhodymeniophycidae</taxon>
        <taxon>Ceramiales</taxon>
        <taxon>Rhodomelaceae</taxon>
        <taxon>Polysiphonioideae</taxon>
        <taxon>Polysiphonia</taxon>
    </lineage>
</organism>
<dbReference type="PRINTS" id="PR00038">
    <property type="entry name" value="HTHLUXR"/>
</dbReference>
<feature type="domain" description="Response regulatory" evidence="5">
    <location>
        <begin position="3"/>
        <end position="119"/>
    </location>
</feature>
<dbReference type="InterPro" id="IPR000792">
    <property type="entry name" value="Tscrpt_reg_LuxR_C"/>
</dbReference>
<reference evidence="6" key="1">
    <citation type="journal article" date="2017" name="J. Phycol.">
        <title>Analysis of chloroplast genomes and a supermatrix inform reclassification of the Rhodomelaceae (Rhodophyta).</title>
        <authorList>
            <person name="Diaz-Tapia P."/>
            <person name="Maggs C.A."/>
            <person name="West J.A."/>
            <person name="Verbruggen H."/>
        </authorList>
    </citation>
    <scope>NUCLEOTIDE SEQUENCE</scope>
    <source>
        <strain evidence="6">PD0863</strain>
    </source>
</reference>
<dbReference type="InterPro" id="IPR011006">
    <property type="entry name" value="CheY-like_superfamily"/>
</dbReference>
<dbReference type="SMART" id="SM00421">
    <property type="entry name" value="HTH_LUXR"/>
    <property type="match status" value="1"/>
</dbReference>
<protein>
    <recommendedName>
        <fullName evidence="7">TctD transcriptional regulator</fullName>
    </recommendedName>
</protein>
<dbReference type="CDD" id="cd06170">
    <property type="entry name" value="LuxR_C_like"/>
    <property type="match status" value="1"/>
</dbReference>
<dbReference type="AlphaFoldDB" id="A0A1Z1M9C2"/>
<keyword evidence="6" id="KW-0150">Chloroplast</keyword>
<evidence type="ECO:0000259" key="5">
    <source>
        <dbReference type="PROSITE" id="PS50110"/>
    </source>
</evidence>
<gene>
    <name evidence="6" type="primary">ycf29</name>
</gene>
<accession>A0A1Z1M9C2</accession>
<dbReference type="InterPro" id="IPR036388">
    <property type="entry name" value="WH-like_DNA-bd_sf"/>
</dbReference>
<dbReference type="RefSeq" id="YP_009394014.1">
    <property type="nucleotide sequence ID" value="NC_035270.1"/>
</dbReference>
<dbReference type="InterPro" id="IPR016032">
    <property type="entry name" value="Sig_transdc_resp-reg_C-effctor"/>
</dbReference>
<dbReference type="PANTHER" id="PTHR44591">
    <property type="entry name" value="STRESS RESPONSE REGULATOR PROTEIN 1"/>
    <property type="match status" value="1"/>
</dbReference>